<dbReference type="Proteomes" id="UP000463868">
    <property type="component" value="Chromosome"/>
</dbReference>
<name>A0A857INU0_ACIHA</name>
<feature type="domain" description="Polysaccharide pyruvyl transferase" evidence="1">
    <location>
        <begin position="18"/>
        <end position="268"/>
    </location>
</feature>
<dbReference type="GO" id="GO:0016740">
    <property type="term" value="F:transferase activity"/>
    <property type="evidence" value="ECO:0007669"/>
    <property type="project" value="UniProtKB-KW"/>
</dbReference>
<reference evidence="2 3" key="1">
    <citation type="submission" date="2018-08" db="EMBL/GenBank/DDBJ databases">
        <title>Analysis of the genomic diversity of Mexican Acinetobacter haemolyticus clinical isolates.</title>
        <authorList>
            <person name="Castro-Jaimes S."/>
            <person name="Cevallos M.A."/>
        </authorList>
    </citation>
    <scope>NUCLEOTIDE SEQUENCE [LARGE SCALE GENOMIC DNA]</scope>
    <source>
        <strain evidence="2 3">AN43</strain>
    </source>
</reference>
<sequence>MMAMKKVVYADFSLKCQNYGNHIIEFATQKMLKGKYEEVLRFDSFYYHENGNINDTLSKVEHDFILIPGCTMYTNGQNKTLNTIDSKFEIQGFAGSIWGNNFYDKKKNYFGKVLNTKHNAKADLGIVKKLSGVVGCRDTFTYKQLLKNNINARYVGCPTLFLDESDLVFNNHNDDYCLFSFSRENVREQVSVAKELAKKYRIVGICHEVKDYNIIKSLGWNFPLVDYEGDVQKYLSYFLNAAFVVTGRLHGLLPSIAFNKKVIYFGNDDSRTTILDDILVEKIKLKDVCSQSPKLINKDIIYDIFFESMQTQIKEMFDI</sequence>
<gene>
    <name evidence="2" type="ORF">AhaeAN43_16730</name>
</gene>
<organism evidence="2 3">
    <name type="scientific">Acinetobacter haemolyticus</name>
    <dbReference type="NCBI Taxonomy" id="29430"/>
    <lineage>
        <taxon>Bacteria</taxon>
        <taxon>Pseudomonadati</taxon>
        <taxon>Pseudomonadota</taxon>
        <taxon>Gammaproteobacteria</taxon>
        <taxon>Moraxellales</taxon>
        <taxon>Moraxellaceae</taxon>
        <taxon>Acinetobacter</taxon>
    </lineage>
</organism>
<keyword evidence="2" id="KW-0808">Transferase</keyword>
<evidence type="ECO:0000313" key="2">
    <source>
        <dbReference type="EMBL" id="QHI14871.1"/>
    </source>
</evidence>
<proteinExistence type="predicted"/>
<dbReference type="Pfam" id="PF04230">
    <property type="entry name" value="PS_pyruv_trans"/>
    <property type="match status" value="1"/>
</dbReference>
<accession>A0A857INU0</accession>
<dbReference type="RefSeq" id="WP_160126706.1">
    <property type="nucleotide sequence ID" value="NZ_CP031972.1"/>
</dbReference>
<dbReference type="AlphaFoldDB" id="A0A857INU0"/>
<protein>
    <submittedName>
        <fullName evidence="2">Polysaccharide pyruvyl transferase family protein</fullName>
    </submittedName>
</protein>
<evidence type="ECO:0000259" key="1">
    <source>
        <dbReference type="Pfam" id="PF04230"/>
    </source>
</evidence>
<dbReference type="EMBL" id="CP031976">
    <property type="protein sequence ID" value="QHI14871.1"/>
    <property type="molecule type" value="Genomic_DNA"/>
</dbReference>
<evidence type="ECO:0000313" key="3">
    <source>
        <dbReference type="Proteomes" id="UP000463868"/>
    </source>
</evidence>
<dbReference type="InterPro" id="IPR007345">
    <property type="entry name" value="Polysacch_pyruvyl_Trfase"/>
</dbReference>